<organism evidence="6 7">
    <name type="scientific">Strigamia maritima</name>
    <name type="common">European centipede</name>
    <name type="synonym">Geophilus maritimus</name>
    <dbReference type="NCBI Taxonomy" id="126957"/>
    <lineage>
        <taxon>Eukaryota</taxon>
        <taxon>Metazoa</taxon>
        <taxon>Ecdysozoa</taxon>
        <taxon>Arthropoda</taxon>
        <taxon>Myriapoda</taxon>
        <taxon>Chilopoda</taxon>
        <taxon>Pleurostigmophora</taxon>
        <taxon>Geophilomorpha</taxon>
        <taxon>Linotaeniidae</taxon>
        <taxon>Strigamia</taxon>
    </lineage>
</organism>
<reference evidence="7" key="1">
    <citation type="submission" date="2011-05" db="EMBL/GenBank/DDBJ databases">
        <authorList>
            <person name="Richards S.R."/>
            <person name="Qu J."/>
            <person name="Jiang H."/>
            <person name="Jhangiani S.N."/>
            <person name="Agravi P."/>
            <person name="Goodspeed R."/>
            <person name="Gross S."/>
            <person name="Mandapat C."/>
            <person name="Jackson L."/>
            <person name="Mathew T."/>
            <person name="Pu L."/>
            <person name="Thornton R."/>
            <person name="Saada N."/>
            <person name="Wilczek-Boney K.B."/>
            <person name="Lee S."/>
            <person name="Kovar C."/>
            <person name="Wu Y."/>
            <person name="Scherer S.E."/>
            <person name="Worley K.C."/>
            <person name="Muzny D.M."/>
            <person name="Gibbs R."/>
        </authorList>
    </citation>
    <scope>NUCLEOTIDE SEQUENCE</scope>
    <source>
        <strain evidence="7">Brora</strain>
    </source>
</reference>
<comment type="catalytic activity">
    <reaction evidence="3">
        <text>an N-acyl-L-alpha-aminoacyl-tRNA + H2O = an N-acyl-L-amino acid + a tRNA + H(+)</text>
        <dbReference type="Rhea" id="RHEA:54448"/>
        <dbReference type="Rhea" id="RHEA-COMP:10123"/>
        <dbReference type="Rhea" id="RHEA-COMP:13883"/>
        <dbReference type="ChEBI" id="CHEBI:15377"/>
        <dbReference type="ChEBI" id="CHEBI:15378"/>
        <dbReference type="ChEBI" id="CHEBI:59874"/>
        <dbReference type="ChEBI" id="CHEBI:78442"/>
        <dbReference type="ChEBI" id="CHEBI:138191"/>
        <dbReference type="EC" id="3.1.1.29"/>
    </reaction>
</comment>
<dbReference type="EnsemblMetazoa" id="SMAR011659-RA">
    <property type="protein sequence ID" value="SMAR011659-PA"/>
    <property type="gene ID" value="SMAR011659"/>
</dbReference>
<feature type="domain" description="Ubiquitin-like" evidence="5">
    <location>
        <begin position="96"/>
        <end position="159"/>
    </location>
</feature>
<dbReference type="InterPro" id="IPR002833">
    <property type="entry name" value="PTH2"/>
</dbReference>
<dbReference type="Gene3D" id="3.10.20.90">
    <property type="entry name" value="Phosphatidylinositol 3-kinase Catalytic Subunit, Chain A, domain 1"/>
    <property type="match status" value="1"/>
</dbReference>
<proteinExistence type="predicted"/>
<evidence type="ECO:0000259" key="5">
    <source>
        <dbReference type="PROSITE" id="PS50053"/>
    </source>
</evidence>
<dbReference type="EMBL" id="JH432085">
    <property type="status" value="NOT_ANNOTATED_CDS"/>
    <property type="molecule type" value="Genomic_DNA"/>
</dbReference>
<dbReference type="SMART" id="SM00213">
    <property type="entry name" value="UBQ"/>
    <property type="match status" value="1"/>
</dbReference>
<keyword evidence="2" id="KW-0378">Hydrolase</keyword>
<dbReference type="CDD" id="cd01788">
    <property type="entry name" value="Ubl_ElonginB"/>
    <property type="match status" value="1"/>
</dbReference>
<dbReference type="SUPFAM" id="SSF102462">
    <property type="entry name" value="Peptidyl-tRNA hydrolase II"/>
    <property type="match status" value="1"/>
</dbReference>
<feature type="region of interest" description="Disordered" evidence="4">
    <location>
        <begin position="186"/>
        <end position="212"/>
    </location>
</feature>
<accession>T1JCY8</accession>
<dbReference type="InterPro" id="IPR042237">
    <property type="entry name" value="PTRHD1"/>
</dbReference>
<evidence type="ECO:0000313" key="6">
    <source>
        <dbReference type="EnsemblMetazoa" id="SMAR011659-PA"/>
    </source>
</evidence>
<name>T1JCY8_STRMM</name>
<dbReference type="PANTHER" id="PTHR46194:SF1">
    <property type="entry name" value="PEPTIDYL-TRNA HYDROLASE PTRHD1-RELATED"/>
    <property type="match status" value="1"/>
</dbReference>
<evidence type="ECO:0000313" key="7">
    <source>
        <dbReference type="Proteomes" id="UP000014500"/>
    </source>
</evidence>
<dbReference type="SUPFAM" id="SSF54236">
    <property type="entry name" value="Ubiquitin-like"/>
    <property type="match status" value="1"/>
</dbReference>
<evidence type="ECO:0000256" key="3">
    <source>
        <dbReference type="ARBA" id="ARBA00048707"/>
    </source>
</evidence>
<evidence type="ECO:0000256" key="2">
    <source>
        <dbReference type="ARBA" id="ARBA00022801"/>
    </source>
</evidence>
<evidence type="ECO:0000256" key="1">
    <source>
        <dbReference type="ARBA" id="ARBA00013260"/>
    </source>
</evidence>
<dbReference type="EC" id="3.1.1.29" evidence="1"/>
<dbReference type="InterPro" id="IPR029071">
    <property type="entry name" value="Ubiquitin-like_domsf"/>
</dbReference>
<keyword evidence="7" id="KW-1185">Reference proteome</keyword>
<dbReference type="eggNOG" id="KOG3305">
    <property type="taxonomic scope" value="Eukaryota"/>
</dbReference>
<dbReference type="Proteomes" id="UP000014500">
    <property type="component" value="Unassembled WGS sequence"/>
</dbReference>
<dbReference type="InterPro" id="IPR023476">
    <property type="entry name" value="Pep_tRNA_hydro_II_dom_sf"/>
</dbReference>
<dbReference type="GO" id="GO:0004045">
    <property type="term" value="F:peptidyl-tRNA hydrolase activity"/>
    <property type="evidence" value="ECO:0007669"/>
    <property type="project" value="UniProtKB-EC"/>
</dbReference>
<dbReference type="PANTHER" id="PTHR46194">
    <property type="entry name" value="PEPTIDYL-TRNA HYDROLASE PTRHD1-RELATED"/>
    <property type="match status" value="1"/>
</dbReference>
<dbReference type="PhylomeDB" id="T1JCY8"/>
<dbReference type="InterPro" id="IPR000626">
    <property type="entry name" value="Ubiquitin-like_dom"/>
</dbReference>
<sequence length="212" mass="23558">MSSPPLLVQYVIIRGDLQKVLKWSLGAIIAQACHATAAIVYTFRNDPNVMQYTKDLDKMHKVILEIPDDISLQILAATLSHDNIDFKLWIEQPENIATCLATKPKKMTIFTDAKETTMVYELKKIIEGITKVTPAEQRLYRDELMMEDTKSLADYGLTSAVAKAQAPATIGLVCKLPDGSFEALEMTPLSNPPELPDVMKPQDAQGHEQTVS</sequence>
<dbReference type="STRING" id="126957.T1JCY8"/>
<dbReference type="Pfam" id="PF01981">
    <property type="entry name" value="PTH2"/>
    <property type="match status" value="1"/>
</dbReference>
<reference evidence="6" key="2">
    <citation type="submission" date="2015-02" db="UniProtKB">
        <authorList>
            <consortium name="EnsemblMetazoa"/>
        </authorList>
    </citation>
    <scope>IDENTIFICATION</scope>
</reference>
<protein>
    <recommendedName>
        <fullName evidence="1">peptidyl-tRNA hydrolase</fullName>
        <ecNumber evidence="1">3.1.1.29</ecNumber>
    </recommendedName>
</protein>
<evidence type="ECO:0000256" key="4">
    <source>
        <dbReference type="SAM" id="MobiDB-lite"/>
    </source>
</evidence>
<dbReference type="AlphaFoldDB" id="T1JCY8"/>
<dbReference type="eggNOG" id="KOG4495">
    <property type="taxonomic scope" value="Eukaryota"/>
</dbReference>
<dbReference type="PROSITE" id="PS50053">
    <property type="entry name" value="UBIQUITIN_2"/>
    <property type="match status" value="1"/>
</dbReference>
<dbReference type="HOGENOM" id="CLU_1301105_0_0_1"/>